<dbReference type="CDD" id="cd00112">
    <property type="entry name" value="LDLa"/>
    <property type="match status" value="1"/>
</dbReference>
<gene>
    <name evidence="12" type="ORF">L3Y34_016669</name>
</gene>
<dbReference type="InterPro" id="IPR035914">
    <property type="entry name" value="Sperma_CUB_dom_sf"/>
</dbReference>
<evidence type="ECO:0000313" key="13">
    <source>
        <dbReference type="Proteomes" id="UP000827892"/>
    </source>
</evidence>
<evidence type="ECO:0000256" key="8">
    <source>
        <dbReference type="PROSITE-ProRule" id="PRU00059"/>
    </source>
</evidence>
<dbReference type="Proteomes" id="UP000827892">
    <property type="component" value="Chromosome I"/>
</dbReference>
<dbReference type="InterPro" id="IPR000859">
    <property type="entry name" value="CUB_dom"/>
</dbReference>
<name>A0AAE9DYV2_CAEBR</name>
<evidence type="ECO:0000313" key="12">
    <source>
        <dbReference type="EMBL" id="ULU14298.1"/>
    </source>
</evidence>
<dbReference type="Pfam" id="PF00431">
    <property type="entry name" value="CUB"/>
    <property type="match status" value="2"/>
</dbReference>
<dbReference type="Gene3D" id="2.60.120.290">
    <property type="entry name" value="Spermadhesin, CUB domain"/>
    <property type="match status" value="2"/>
</dbReference>
<evidence type="ECO:0000256" key="3">
    <source>
        <dbReference type="ARBA" id="ARBA00022692"/>
    </source>
</evidence>
<dbReference type="GO" id="GO:0005789">
    <property type="term" value="C:endoplasmic reticulum membrane"/>
    <property type="evidence" value="ECO:0007669"/>
    <property type="project" value="UniProtKB-SubCell"/>
</dbReference>
<evidence type="ECO:0000256" key="4">
    <source>
        <dbReference type="ARBA" id="ARBA00022824"/>
    </source>
</evidence>
<dbReference type="InterPro" id="IPR053207">
    <property type="entry name" value="Non-NMDA_GluR_Accessory"/>
</dbReference>
<evidence type="ECO:0000256" key="7">
    <source>
        <dbReference type="ARBA" id="ARBA00023157"/>
    </source>
</evidence>
<reference evidence="12 13" key="1">
    <citation type="submission" date="2022-05" db="EMBL/GenBank/DDBJ databases">
        <title>Chromosome-level reference genomes for two strains of Caenorhabditis briggsae: an improved platform for comparative genomics.</title>
        <authorList>
            <person name="Stevens L."/>
            <person name="Andersen E.C."/>
        </authorList>
    </citation>
    <scope>NUCLEOTIDE SEQUENCE [LARGE SCALE GENOMIC DNA]</scope>
    <source>
        <strain evidence="12">QX1410_ONT</strain>
        <tissue evidence="12">Whole-organism</tissue>
    </source>
</reference>
<dbReference type="FunFam" id="2.60.120.290:FF:000106">
    <property type="entry name" value="SOL-2 protein"/>
    <property type="match status" value="1"/>
</dbReference>
<dbReference type="PROSITE" id="PS01180">
    <property type="entry name" value="CUB"/>
    <property type="match status" value="2"/>
</dbReference>
<dbReference type="AlphaFoldDB" id="A0AAE9DYV2"/>
<keyword evidence="4" id="KW-0256">Endoplasmic reticulum</keyword>
<dbReference type="Pfam" id="PF07086">
    <property type="entry name" value="Jagunal"/>
    <property type="match status" value="1"/>
</dbReference>
<feature type="chain" id="PRO_5042228578" description="CUB domain-containing protein" evidence="10">
    <location>
        <begin position="17"/>
        <end position="618"/>
    </location>
</feature>
<dbReference type="Pfam" id="PF00057">
    <property type="entry name" value="Ldl_recept_a"/>
    <property type="match status" value="1"/>
</dbReference>
<comment type="caution">
    <text evidence="8">Lacks conserved residue(s) required for the propagation of feature annotation.</text>
</comment>
<evidence type="ECO:0000256" key="2">
    <source>
        <dbReference type="ARBA" id="ARBA00008462"/>
    </source>
</evidence>
<dbReference type="InterPro" id="IPR002172">
    <property type="entry name" value="LDrepeatLR_classA_rpt"/>
</dbReference>
<evidence type="ECO:0000256" key="9">
    <source>
        <dbReference type="SAM" id="Phobius"/>
    </source>
</evidence>
<organism evidence="12 13">
    <name type="scientific">Caenorhabditis briggsae</name>
    <dbReference type="NCBI Taxonomy" id="6238"/>
    <lineage>
        <taxon>Eukaryota</taxon>
        <taxon>Metazoa</taxon>
        <taxon>Ecdysozoa</taxon>
        <taxon>Nematoda</taxon>
        <taxon>Chromadorea</taxon>
        <taxon>Rhabditida</taxon>
        <taxon>Rhabditina</taxon>
        <taxon>Rhabditomorpha</taxon>
        <taxon>Rhabditoidea</taxon>
        <taxon>Rhabditidae</taxon>
        <taxon>Peloderinae</taxon>
        <taxon>Caenorhabditis</taxon>
    </lineage>
</organism>
<keyword evidence="3 9" id="KW-0812">Transmembrane</keyword>
<dbReference type="PANTHER" id="PTHR47537:SF5">
    <property type="entry name" value="CUB DOMAIN-CONTAINING PROTEIN"/>
    <property type="match status" value="1"/>
</dbReference>
<feature type="transmembrane region" description="Helical" evidence="9">
    <location>
        <begin position="579"/>
        <end position="597"/>
    </location>
</feature>
<dbReference type="SMART" id="SM00042">
    <property type="entry name" value="CUB"/>
    <property type="match status" value="2"/>
</dbReference>
<feature type="domain" description="CUB" evidence="11">
    <location>
        <begin position="19"/>
        <end position="141"/>
    </location>
</feature>
<feature type="transmembrane region" description="Helical" evidence="9">
    <location>
        <begin position="507"/>
        <end position="526"/>
    </location>
</feature>
<proteinExistence type="inferred from homology"/>
<comment type="subcellular location">
    <subcellularLocation>
        <location evidence="1">Endoplasmic reticulum membrane</location>
        <topology evidence="1">Multi-pass membrane protein</topology>
    </subcellularLocation>
</comment>
<dbReference type="InterPro" id="IPR009787">
    <property type="entry name" value="Jagunal"/>
</dbReference>
<evidence type="ECO:0000259" key="11">
    <source>
        <dbReference type="PROSITE" id="PS01180"/>
    </source>
</evidence>
<feature type="signal peptide" evidence="10">
    <location>
        <begin position="1"/>
        <end position="16"/>
    </location>
</feature>
<dbReference type="EMBL" id="CP090891">
    <property type="protein sequence ID" value="ULU14298.1"/>
    <property type="molecule type" value="Genomic_DNA"/>
</dbReference>
<comment type="similarity">
    <text evidence="2">Belongs to the jagunal family.</text>
</comment>
<dbReference type="Gene3D" id="4.10.400.10">
    <property type="entry name" value="Low-density Lipoprotein Receptor"/>
    <property type="match status" value="1"/>
</dbReference>
<feature type="transmembrane region" description="Helical" evidence="9">
    <location>
        <begin position="464"/>
        <end position="481"/>
    </location>
</feature>
<keyword evidence="5 9" id="KW-1133">Transmembrane helix</keyword>
<dbReference type="CDD" id="cd00041">
    <property type="entry name" value="CUB"/>
    <property type="match status" value="2"/>
</dbReference>
<evidence type="ECO:0000256" key="10">
    <source>
        <dbReference type="SAM" id="SignalP"/>
    </source>
</evidence>
<evidence type="ECO:0000256" key="6">
    <source>
        <dbReference type="ARBA" id="ARBA00023136"/>
    </source>
</evidence>
<accession>A0AAE9DYV2</accession>
<dbReference type="GO" id="GO:0007029">
    <property type="term" value="P:endoplasmic reticulum organization"/>
    <property type="evidence" value="ECO:0007669"/>
    <property type="project" value="InterPro"/>
</dbReference>
<keyword evidence="10" id="KW-0732">Signal</keyword>
<feature type="transmembrane region" description="Helical" evidence="9">
    <location>
        <begin position="376"/>
        <end position="397"/>
    </location>
</feature>
<evidence type="ECO:0000256" key="5">
    <source>
        <dbReference type="ARBA" id="ARBA00022989"/>
    </source>
</evidence>
<feature type="transmembrane region" description="Helical" evidence="9">
    <location>
        <begin position="538"/>
        <end position="559"/>
    </location>
</feature>
<dbReference type="SUPFAM" id="SSF49854">
    <property type="entry name" value="Spermadhesin, CUB domain"/>
    <property type="match status" value="2"/>
</dbReference>
<protein>
    <recommendedName>
        <fullName evidence="11">CUB domain-containing protein</fullName>
    </recommendedName>
</protein>
<evidence type="ECO:0000256" key="1">
    <source>
        <dbReference type="ARBA" id="ARBA00004477"/>
    </source>
</evidence>
<keyword evidence="6 9" id="KW-0472">Membrane</keyword>
<dbReference type="PANTHER" id="PTHR47537">
    <property type="entry name" value="CUBILIN"/>
    <property type="match status" value="1"/>
</dbReference>
<feature type="domain" description="CUB" evidence="11">
    <location>
        <begin position="161"/>
        <end position="300"/>
    </location>
</feature>
<sequence>MILLIVILHFIIIIECSYCPIKHIHSSTPTTGFIESPGHPSAYSAPLDCVFNITTAASNVIQLSFVTFDLASKNQLSDQCLDSYLLVVVVDRHGRQHVGDRLCGNAVPSSINTMQSWMQVQFVTTAANNKHRGFRIQYRILSEAAIQEPLSILGEPMFSGCGGHSTPGQLSGEILSPGYPSTYPKNSTCNWLIRVEARQRIYIRIVHLHLAPTIAECERASLTIIDGYKHENFGNERKESTSETSEAKFCGSQLYYSEEGMKSYLSSANRIVVRLVTQEGPASSMIGEERIGFKIVWTAVEGLIGENGIDEGGYGGEQACKDQFVCHGGQVCVEQGHGICASRSRLCIHSSLVCDGIHNCVEGDFSDEQHCYSREIITSAALGFSLIVLTMLILVCCDQFRKRRRLRALIRERRATENGKCNNNNNTNAMSSRGVRAAGTDGNDFQNRQRIAQHYQESAQYKSVLKWFFVPHFLILVFMWLKVGSEFLRYNFGWKNAFFERLDMPAAYPWEYVWCLSFIPIVLALSSFQRNKLKVLHYAYYAEFICGIFPCMIGLGGQLPELLEYANDMEGSNTPTFKGIFPMVIIWYIFFAVALQIHGFSMYFMHHLAAAWAPVKRD</sequence>
<dbReference type="InterPro" id="IPR036055">
    <property type="entry name" value="LDL_receptor-like_sf"/>
</dbReference>
<keyword evidence="7" id="KW-1015">Disulfide bond</keyword>